<organism evidence="1">
    <name type="scientific">Oryza meridionalis</name>
    <dbReference type="NCBI Taxonomy" id="40149"/>
    <lineage>
        <taxon>Eukaryota</taxon>
        <taxon>Viridiplantae</taxon>
        <taxon>Streptophyta</taxon>
        <taxon>Embryophyta</taxon>
        <taxon>Tracheophyta</taxon>
        <taxon>Spermatophyta</taxon>
        <taxon>Magnoliopsida</taxon>
        <taxon>Liliopsida</taxon>
        <taxon>Poales</taxon>
        <taxon>Poaceae</taxon>
        <taxon>BOP clade</taxon>
        <taxon>Oryzoideae</taxon>
        <taxon>Oryzeae</taxon>
        <taxon>Oryzinae</taxon>
        <taxon>Oryza</taxon>
    </lineage>
</organism>
<proteinExistence type="predicted"/>
<evidence type="ECO:0000313" key="2">
    <source>
        <dbReference type="Proteomes" id="UP000008021"/>
    </source>
</evidence>
<name>A0A0E0EJU8_9ORYZ</name>
<dbReference type="AlphaFoldDB" id="A0A0E0EJU8"/>
<dbReference type="HOGENOM" id="CLU_149623_0_0_1"/>
<evidence type="ECO:0000313" key="1">
    <source>
        <dbReference type="EnsemblPlants" id="OMERI08G07960.1"/>
    </source>
</evidence>
<accession>A0A0E0EJU8</accession>
<sequence>MQLLPCATVAPASYPVVTLIAHTIEHRIRIKQHDKVALLEYNTLEESEIPKNAKVYLILSRGLEKKIGQKLRLLKSLK</sequence>
<dbReference type="Gramene" id="OMERI08G07960.1">
    <property type="protein sequence ID" value="OMERI08G07960.1"/>
    <property type="gene ID" value="OMERI08G07960"/>
</dbReference>
<protein>
    <submittedName>
        <fullName evidence="1">Uncharacterized protein</fullName>
    </submittedName>
</protein>
<reference evidence="1" key="1">
    <citation type="submission" date="2015-04" db="UniProtKB">
        <authorList>
            <consortium name="EnsemblPlants"/>
        </authorList>
    </citation>
    <scope>IDENTIFICATION</scope>
</reference>
<dbReference type="EnsemblPlants" id="OMERI08G07960.1">
    <property type="protein sequence ID" value="OMERI08G07960.1"/>
    <property type="gene ID" value="OMERI08G07960"/>
</dbReference>
<dbReference type="Proteomes" id="UP000008021">
    <property type="component" value="Chromosome 8"/>
</dbReference>
<keyword evidence="2" id="KW-1185">Reference proteome</keyword>
<reference evidence="1" key="2">
    <citation type="submission" date="2018-05" db="EMBL/GenBank/DDBJ databases">
        <title>OmerRS3 (Oryza meridionalis Reference Sequence Version 3).</title>
        <authorList>
            <person name="Zhang J."/>
            <person name="Kudrna D."/>
            <person name="Lee S."/>
            <person name="Talag J."/>
            <person name="Welchert J."/>
            <person name="Wing R.A."/>
        </authorList>
    </citation>
    <scope>NUCLEOTIDE SEQUENCE [LARGE SCALE GENOMIC DNA]</scope>
    <source>
        <strain evidence="1">cv. OR44</strain>
    </source>
</reference>